<dbReference type="STRING" id="1071383.J7S439"/>
<protein>
    <recommendedName>
        <fullName evidence="12">RNA helicase</fullName>
    </recommendedName>
</protein>
<dbReference type="PROSITE" id="PS51194">
    <property type="entry name" value="HELICASE_CTER"/>
    <property type="match status" value="1"/>
</dbReference>
<feature type="region of interest" description="Disordered" evidence="5">
    <location>
        <begin position="197"/>
        <end position="252"/>
    </location>
</feature>
<dbReference type="PANTHER" id="PTHR18934">
    <property type="entry name" value="ATP-DEPENDENT RNA HELICASE"/>
    <property type="match status" value="1"/>
</dbReference>
<feature type="domain" description="UBA" evidence="6">
    <location>
        <begin position="373"/>
        <end position="414"/>
    </location>
</feature>
<dbReference type="CDD" id="cd18791">
    <property type="entry name" value="SF2_C_RHA"/>
    <property type="match status" value="1"/>
</dbReference>
<dbReference type="Proteomes" id="UP000006310">
    <property type="component" value="Chromosome 2"/>
</dbReference>
<dbReference type="InterPro" id="IPR014001">
    <property type="entry name" value="Helicase_ATP-bd"/>
</dbReference>
<dbReference type="Pfam" id="PF05773">
    <property type="entry name" value="RWD"/>
    <property type="match status" value="1"/>
</dbReference>
<dbReference type="InterPro" id="IPR006575">
    <property type="entry name" value="RWD_dom"/>
</dbReference>
<dbReference type="SUPFAM" id="SSF54495">
    <property type="entry name" value="UBC-like"/>
    <property type="match status" value="1"/>
</dbReference>
<dbReference type="InterPro" id="IPR011709">
    <property type="entry name" value="DEAD-box_helicase_OB_fold"/>
</dbReference>
<dbReference type="InterPro" id="IPR007502">
    <property type="entry name" value="Helicase-assoc_dom"/>
</dbReference>
<feature type="compositionally biased region" description="Basic and acidic residues" evidence="5">
    <location>
        <begin position="26"/>
        <end position="40"/>
    </location>
</feature>
<dbReference type="PANTHER" id="PTHR18934:SF267">
    <property type="entry name" value="ATP-DEPENDENT RNA HELICASE YLR419W-RELATED"/>
    <property type="match status" value="1"/>
</dbReference>
<dbReference type="PROSITE" id="PS51192">
    <property type="entry name" value="HELICASE_ATP_BIND_1"/>
    <property type="match status" value="1"/>
</dbReference>
<dbReference type="CDD" id="cd17917">
    <property type="entry name" value="DEXHc_RHA-like"/>
    <property type="match status" value="1"/>
</dbReference>
<evidence type="ECO:0008006" key="12">
    <source>
        <dbReference type="Google" id="ProtNLM"/>
    </source>
</evidence>
<keyword evidence="2" id="KW-0378">Hydrolase</keyword>
<dbReference type="KEGG" id="kng:KNAG_0B06360"/>
<dbReference type="GO" id="GO:0016787">
    <property type="term" value="F:hydrolase activity"/>
    <property type="evidence" value="ECO:0007669"/>
    <property type="project" value="UniProtKB-KW"/>
</dbReference>
<dbReference type="Pfam" id="PF07717">
    <property type="entry name" value="OB_NTP_bind"/>
    <property type="match status" value="1"/>
</dbReference>
<feature type="domain" description="RWD" evidence="7">
    <location>
        <begin position="440"/>
        <end position="541"/>
    </location>
</feature>
<evidence type="ECO:0000259" key="6">
    <source>
        <dbReference type="PROSITE" id="PS50030"/>
    </source>
</evidence>
<keyword evidence="3" id="KW-0347">Helicase</keyword>
<reference evidence="10 11" key="1">
    <citation type="journal article" date="2011" name="Proc. Natl. Acad. Sci. U.S.A.">
        <title>Evolutionary erosion of yeast sex chromosomes by mating-type switching accidents.</title>
        <authorList>
            <person name="Gordon J.L."/>
            <person name="Armisen D."/>
            <person name="Proux-Wera E."/>
            <person name="Oheigeartaigh S.S."/>
            <person name="Byrne K.P."/>
            <person name="Wolfe K.H."/>
        </authorList>
    </citation>
    <scope>NUCLEOTIDE SEQUENCE [LARGE SCALE GENOMIC DNA]</scope>
    <source>
        <strain evidence="11">ATCC MYA-139 / BCRC 22969 / CBS 8797 / CCRC 22969 / KCTC 17520 / NBRC 10181 / NCYC 3082</strain>
    </source>
</reference>
<evidence type="ECO:0000256" key="2">
    <source>
        <dbReference type="ARBA" id="ARBA00022801"/>
    </source>
</evidence>
<dbReference type="GO" id="GO:0022613">
    <property type="term" value="P:ribonucleoprotein complex biogenesis"/>
    <property type="evidence" value="ECO:0007669"/>
    <property type="project" value="UniProtKB-ARBA"/>
</dbReference>
<dbReference type="EMBL" id="HE978315">
    <property type="protein sequence ID" value="CCK69064.1"/>
    <property type="molecule type" value="Genomic_DNA"/>
</dbReference>
<dbReference type="GO" id="GO:0005634">
    <property type="term" value="C:nucleus"/>
    <property type="evidence" value="ECO:0007669"/>
    <property type="project" value="UniProtKB-ARBA"/>
</dbReference>
<dbReference type="HOGENOM" id="CLU_001832_4_0_1"/>
<dbReference type="RefSeq" id="XP_022463310.1">
    <property type="nucleotide sequence ID" value="XM_022606634.1"/>
</dbReference>
<evidence type="ECO:0000313" key="10">
    <source>
        <dbReference type="EMBL" id="CCK69064.1"/>
    </source>
</evidence>
<dbReference type="SMART" id="SM00490">
    <property type="entry name" value="HELICc"/>
    <property type="match status" value="1"/>
</dbReference>
<evidence type="ECO:0000313" key="11">
    <source>
        <dbReference type="Proteomes" id="UP000006310"/>
    </source>
</evidence>
<dbReference type="GO" id="GO:0006396">
    <property type="term" value="P:RNA processing"/>
    <property type="evidence" value="ECO:0007669"/>
    <property type="project" value="UniProtKB-ARBA"/>
</dbReference>
<evidence type="ECO:0000256" key="4">
    <source>
        <dbReference type="ARBA" id="ARBA00022840"/>
    </source>
</evidence>
<accession>J7S439</accession>
<evidence type="ECO:0000256" key="5">
    <source>
        <dbReference type="SAM" id="MobiDB-lite"/>
    </source>
</evidence>
<dbReference type="SUPFAM" id="SSF46934">
    <property type="entry name" value="UBA-like"/>
    <property type="match status" value="1"/>
</dbReference>
<dbReference type="GO" id="GO:0005524">
    <property type="term" value="F:ATP binding"/>
    <property type="evidence" value="ECO:0007669"/>
    <property type="project" value="UniProtKB-KW"/>
</dbReference>
<dbReference type="CDD" id="cd23827">
    <property type="entry name" value="RWD_YLR419W-like"/>
    <property type="match status" value="1"/>
</dbReference>
<dbReference type="SMART" id="SM00487">
    <property type="entry name" value="DEXDc"/>
    <property type="match status" value="1"/>
</dbReference>
<name>J7S439_HUIN7</name>
<dbReference type="GeneID" id="34524714"/>
<dbReference type="Gene3D" id="3.40.50.300">
    <property type="entry name" value="P-loop containing nucleotide triphosphate hydrolases"/>
    <property type="match status" value="2"/>
</dbReference>
<feature type="region of interest" description="Disordered" evidence="5">
    <location>
        <begin position="1"/>
        <end position="45"/>
    </location>
</feature>
<dbReference type="eggNOG" id="KOG0920">
    <property type="taxonomic scope" value="Eukaryota"/>
</dbReference>
<dbReference type="GO" id="GO:1990904">
    <property type="term" value="C:ribonucleoprotein complex"/>
    <property type="evidence" value="ECO:0007669"/>
    <property type="project" value="UniProtKB-ARBA"/>
</dbReference>
<keyword evidence="4" id="KW-0067">ATP-binding</keyword>
<proteinExistence type="predicted"/>
<feature type="compositionally biased region" description="Basic and acidic residues" evidence="5">
    <location>
        <begin position="197"/>
        <end position="209"/>
    </location>
</feature>
<keyword evidence="1" id="KW-0547">Nucleotide-binding</keyword>
<dbReference type="PROSITE" id="PS50908">
    <property type="entry name" value="RWD"/>
    <property type="match status" value="1"/>
</dbReference>
<dbReference type="Pfam" id="PF24385">
    <property type="entry name" value="DSRM_DHX29"/>
    <property type="match status" value="1"/>
</dbReference>
<dbReference type="SUPFAM" id="SSF52540">
    <property type="entry name" value="P-loop containing nucleoside triphosphate hydrolases"/>
    <property type="match status" value="1"/>
</dbReference>
<dbReference type="InterPro" id="IPR011545">
    <property type="entry name" value="DEAD/DEAH_box_helicase_dom"/>
</dbReference>
<dbReference type="PROSITE" id="PS00690">
    <property type="entry name" value="DEAH_ATP_HELICASE"/>
    <property type="match status" value="1"/>
</dbReference>
<dbReference type="GO" id="GO:0004386">
    <property type="term" value="F:helicase activity"/>
    <property type="evidence" value="ECO:0007669"/>
    <property type="project" value="UniProtKB-KW"/>
</dbReference>
<keyword evidence="11" id="KW-1185">Reference proteome</keyword>
<dbReference type="GO" id="GO:0003723">
    <property type="term" value="F:RNA binding"/>
    <property type="evidence" value="ECO:0007669"/>
    <property type="project" value="TreeGrafter"/>
</dbReference>
<dbReference type="SMART" id="SM00847">
    <property type="entry name" value="HA2"/>
    <property type="match status" value="1"/>
</dbReference>
<dbReference type="Pfam" id="PF00271">
    <property type="entry name" value="Helicase_C"/>
    <property type="match status" value="1"/>
</dbReference>
<dbReference type="GO" id="GO:0008186">
    <property type="term" value="F:ATP-dependent activity, acting on RNA"/>
    <property type="evidence" value="ECO:0007669"/>
    <property type="project" value="UniProtKB-ARBA"/>
</dbReference>
<evidence type="ECO:0000256" key="3">
    <source>
        <dbReference type="ARBA" id="ARBA00022806"/>
    </source>
</evidence>
<dbReference type="InterPro" id="IPR009060">
    <property type="entry name" value="UBA-like_sf"/>
</dbReference>
<organism evidence="10 11">
    <name type="scientific">Huiozyma naganishii (strain ATCC MYA-139 / BCRC 22969 / CBS 8797 / KCTC 17520 / NBRC 10181 / NCYC 3082 / Yp74L-3)</name>
    <name type="common">Yeast</name>
    <name type="synonym">Kazachstania naganishii</name>
    <dbReference type="NCBI Taxonomy" id="1071383"/>
    <lineage>
        <taxon>Eukaryota</taxon>
        <taxon>Fungi</taxon>
        <taxon>Dikarya</taxon>
        <taxon>Ascomycota</taxon>
        <taxon>Saccharomycotina</taxon>
        <taxon>Saccharomycetes</taxon>
        <taxon>Saccharomycetales</taxon>
        <taxon>Saccharomycetaceae</taxon>
        <taxon>Huiozyma</taxon>
    </lineage>
</organism>
<feature type="domain" description="Helicase ATP-binding" evidence="8">
    <location>
        <begin position="624"/>
        <end position="789"/>
    </location>
</feature>
<dbReference type="InterPro" id="IPR001650">
    <property type="entry name" value="Helicase_C-like"/>
</dbReference>
<sequence>MAKKGKKNGASPSPEVAPGKKGKKGSKSEEPAILTKEEQRAQQQAHRAKVTSTASWTGKLPHTLLHEFCVKKKWNKVEYDMRRHGDKGMVATAVLSWTDPKTKEVLKVKMNDPTFDRTTGTGLLLPQETAAEARHMAAVVALSRVAFNKNLQMMLPPNHKKLWYDLEDYRKLISKSDPRSCARLFDLEPFTSMVEEKKTREKAEEEFKAKQNQAEKTQQIPILITNASSSKPSSSSRRAGNDRNKPSDGQITKIVKPAKTRRSLVKFPRKVWERASFVDLEESTRQMIEATLKPVINWESEMYKETPEKHAERAELEVKLVGIGFRQIHVKEAMQFKDPLSFLLFNLPDDDLPPFFHKRKEDSKNKVEIASLPLSTRLVVERLTELGVSEDEAHYSLQEARMNENEAVAILMSEFVTVPPSSADHSTEISEEESLEMWRQELESLQCIDESKVEDIVTDLSYSVVLEGGLKLKARLYRTQGYPYKLPGIIVSTFDKKYKLPNYIKKQILSKLVNYLVEGNLIGDMLVYNIIEWLEDNIQNIIDNPGSLLSQNDLATSSHSDTIRGNHAKSVYNKKKNSRNVSLSPQQLDSLHTEYLNRQKTKQYKEMQEVRALLPAWKKQDEIVELIEQNDVVLITGETGSGKSTQVVQFILDALQNLKRSTKIICTQPRRISAIGLAERVADERCVTCGDEVGYTIRGVNMTKATTRIRFMTTGVLVRILQGDQSLLNDSIVVIDEVHERSIDTDLVVTLLKNLLGKVKGLKIVLMSATVNVDLFSKFFPQLGRCHIEGRTFPIKDYFLDDILEALDFKIKKNEKPQLYRYEDTDDLDNGSQGGDDGYIRPGPDSNFFKSGQINYDLLCQVALHVDQELKSGSNDGSIIIFLPGVAEIDKSCRMLKEMDTSHRFVVLPLHSALTPEDQKKVFRRYGSKRKIVVSTNIAETSITIDDCVATIDTGRAKTMYYNPRENTTRLIESFISKAEAKQRRGRAGRVRKGVSYKLFSKRLFEEDMVDMPAPEIKRVALESLYISVKAMGVKDVTSFLASGLESPPLQSLRKAERMLTTVGLLEEDDRSLTQLGRYISLMPVMDSKQGKLLIYSIIFGVTDLGVLTASILSSGSQMFIGGRDNRDAIKKVLLRYQARGDLLAMVEILRQYLSIEDKAAKRQFMRDNMLSYNKVSEILSARAQYYSILRDVGFLPMSYRPWNGSPTFNANESNSSVVEIILTGSFYPNVARVQLPDPKFLATSSGAIEKDPEAKTIKYWVRNEEYVDKLSELRQTQTASGSVDMDDMPLPSTRAFIHPSSVLFSDRNVNVEEIRALEGAAEEGAADKYASRNPMLKLPFLVYNSSHCTSKLFLNGITPTSTLSLLLFGGPISYDIHGEQHSPGIVVDDWLPVRTWCKNAVLIKRLRQQLDVSIREVLQRPRYDSRPSDARSDSDTATATSVIDLVVKIVGA</sequence>
<dbReference type="InterPro" id="IPR016135">
    <property type="entry name" value="UBQ-conjugating_enzyme/RWD"/>
</dbReference>
<evidence type="ECO:0000259" key="9">
    <source>
        <dbReference type="PROSITE" id="PS51194"/>
    </source>
</evidence>
<dbReference type="InterPro" id="IPR056328">
    <property type="entry name" value="DSRM_DHX29"/>
</dbReference>
<dbReference type="InterPro" id="IPR002464">
    <property type="entry name" value="DNA/RNA_helicase_DEAH_CS"/>
</dbReference>
<gene>
    <name evidence="10" type="primary">KNAG0B06360</name>
    <name evidence="10" type="ordered locus">KNAG_0B06360</name>
</gene>
<dbReference type="Pfam" id="PF00270">
    <property type="entry name" value="DEAD"/>
    <property type="match status" value="1"/>
</dbReference>
<dbReference type="InterPro" id="IPR027417">
    <property type="entry name" value="P-loop_NTPase"/>
</dbReference>
<dbReference type="PROSITE" id="PS50030">
    <property type="entry name" value="UBA"/>
    <property type="match status" value="1"/>
</dbReference>
<reference evidence="11" key="2">
    <citation type="submission" date="2012-08" db="EMBL/GenBank/DDBJ databases">
        <title>Genome sequence of Kazachstania naganishii.</title>
        <authorList>
            <person name="Gordon J.L."/>
            <person name="Armisen D."/>
            <person name="Proux-Wera E."/>
            <person name="OhEigeartaigh S.S."/>
            <person name="Byrne K.P."/>
            <person name="Wolfe K.H."/>
        </authorList>
    </citation>
    <scope>NUCLEOTIDE SEQUENCE [LARGE SCALE GENOMIC DNA]</scope>
    <source>
        <strain evidence="11">ATCC MYA-139 / BCRC 22969 / CBS 8797 / CCRC 22969 / KCTC 17520 / NBRC 10181 / NCYC 3082</strain>
    </source>
</reference>
<evidence type="ECO:0000259" key="8">
    <source>
        <dbReference type="PROSITE" id="PS51192"/>
    </source>
</evidence>
<evidence type="ECO:0000256" key="1">
    <source>
        <dbReference type="ARBA" id="ARBA00022741"/>
    </source>
</evidence>
<feature type="domain" description="Helicase C-terminal" evidence="9">
    <location>
        <begin position="865"/>
        <end position="1033"/>
    </location>
</feature>
<dbReference type="InterPro" id="IPR015940">
    <property type="entry name" value="UBA"/>
</dbReference>
<dbReference type="Gene3D" id="1.20.120.1080">
    <property type="match status" value="1"/>
</dbReference>
<evidence type="ECO:0000259" key="7">
    <source>
        <dbReference type="PROSITE" id="PS50908"/>
    </source>
</evidence>
<dbReference type="OrthoDB" id="5600252at2759"/>
<dbReference type="OMA" id="KVEYEMK"/>